<dbReference type="GO" id="GO:0006270">
    <property type="term" value="P:DNA replication initiation"/>
    <property type="evidence" value="ECO:0007669"/>
    <property type="project" value="TreeGrafter"/>
</dbReference>
<name>A0A7T5R1V3_9BACT</name>
<gene>
    <name evidence="1" type="ORF">HYS17_10710</name>
</gene>
<sequence>MIPVRHEQLTLDLGHRPASGREDFLIADSNRDAVSWIDLWPDWPAPALILYGPAACGKTHLAAVWSAQAQAVSINPDELCRESADALFARGRHFLIDPVDPWIGDRDAETTLFHLYNLAKENERSLLLTMRVPPVRLTFAIPDLSSRLRAAPGVAIHAPDEMLLGAVLVKMFADRQIQIGEDILSYLLLRMERSFAAARDLVEKTDRLALAEKKPVSLSLIRHVLMTQTTAE</sequence>
<evidence type="ECO:0000313" key="2">
    <source>
        <dbReference type="Proteomes" id="UP000595362"/>
    </source>
</evidence>
<dbReference type="Proteomes" id="UP000595362">
    <property type="component" value="Chromosome"/>
</dbReference>
<protein>
    <submittedName>
        <fullName evidence="1">DNA replication protein</fullName>
    </submittedName>
</protein>
<dbReference type="InterPro" id="IPR027417">
    <property type="entry name" value="P-loop_NTPase"/>
</dbReference>
<dbReference type="SUPFAM" id="SSF52540">
    <property type="entry name" value="P-loop containing nucleoside triphosphate hydrolases"/>
    <property type="match status" value="1"/>
</dbReference>
<proteinExistence type="predicted"/>
<evidence type="ECO:0000313" key="1">
    <source>
        <dbReference type="EMBL" id="QQG35955.1"/>
    </source>
</evidence>
<dbReference type="PANTHER" id="PTHR30050">
    <property type="entry name" value="CHROMOSOMAL REPLICATION INITIATOR PROTEIN DNAA"/>
    <property type="match status" value="1"/>
</dbReference>
<dbReference type="GO" id="GO:0003688">
    <property type="term" value="F:DNA replication origin binding"/>
    <property type="evidence" value="ECO:0007669"/>
    <property type="project" value="TreeGrafter"/>
</dbReference>
<reference evidence="1 2" key="1">
    <citation type="submission" date="2020-07" db="EMBL/GenBank/DDBJ databases">
        <title>Huge and variable diversity of episymbiotic CPR bacteria and DPANN archaea in groundwater ecosystems.</title>
        <authorList>
            <person name="He C.Y."/>
            <person name="Keren R."/>
            <person name="Whittaker M."/>
            <person name="Farag I.F."/>
            <person name="Doudna J."/>
            <person name="Cate J.H.D."/>
            <person name="Banfield J.F."/>
        </authorList>
    </citation>
    <scope>NUCLEOTIDE SEQUENCE [LARGE SCALE GENOMIC DNA]</scope>
    <source>
        <strain evidence="1">NC_groundwater_70_Ag_B-0.1um_54_66</strain>
    </source>
</reference>
<dbReference type="Gene3D" id="3.40.50.300">
    <property type="entry name" value="P-loop containing nucleotide triphosphate hydrolases"/>
    <property type="match status" value="1"/>
</dbReference>
<dbReference type="PANTHER" id="PTHR30050:SF5">
    <property type="entry name" value="DNAA REGULATORY INACTIVATOR HDA"/>
    <property type="match status" value="1"/>
</dbReference>
<dbReference type="EMBL" id="CP066681">
    <property type="protein sequence ID" value="QQG35955.1"/>
    <property type="molecule type" value="Genomic_DNA"/>
</dbReference>
<accession>A0A7T5R1V3</accession>
<organism evidence="1 2">
    <name type="scientific">Micavibrio aeruginosavorus</name>
    <dbReference type="NCBI Taxonomy" id="349221"/>
    <lineage>
        <taxon>Bacteria</taxon>
        <taxon>Pseudomonadati</taxon>
        <taxon>Bdellovibrionota</taxon>
        <taxon>Bdellovibrionia</taxon>
        <taxon>Bdellovibrionales</taxon>
        <taxon>Pseudobdellovibrionaceae</taxon>
        <taxon>Micavibrio</taxon>
    </lineage>
</organism>
<dbReference type="GO" id="GO:0005886">
    <property type="term" value="C:plasma membrane"/>
    <property type="evidence" value="ECO:0007669"/>
    <property type="project" value="TreeGrafter"/>
</dbReference>
<dbReference type="Gene3D" id="1.10.8.60">
    <property type="match status" value="1"/>
</dbReference>
<dbReference type="AlphaFoldDB" id="A0A7T5R1V3"/>